<accession>A0AAV7MBG5</accession>
<reference evidence="1" key="1">
    <citation type="journal article" date="2022" name="bioRxiv">
        <title>Sequencing and chromosome-scale assembly of the giantPleurodeles waltlgenome.</title>
        <authorList>
            <person name="Brown T."/>
            <person name="Elewa A."/>
            <person name="Iarovenko S."/>
            <person name="Subramanian E."/>
            <person name="Araus A.J."/>
            <person name="Petzold A."/>
            <person name="Susuki M."/>
            <person name="Suzuki K.-i.T."/>
            <person name="Hayashi T."/>
            <person name="Toyoda A."/>
            <person name="Oliveira C."/>
            <person name="Osipova E."/>
            <person name="Leigh N.D."/>
            <person name="Simon A."/>
            <person name="Yun M.H."/>
        </authorList>
    </citation>
    <scope>NUCLEOTIDE SEQUENCE</scope>
    <source>
        <strain evidence="1">20211129_DDA</strain>
        <tissue evidence="1">Liver</tissue>
    </source>
</reference>
<dbReference type="AlphaFoldDB" id="A0AAV7MBG5"/>
<dbReference type="Proteomes" id="UP001066276">
    <property type="component" value="Chromosome 10"/>
</dbReference>
<keyword evidence="2" id="KW-1185">Reference proteome</keyword>
<sequence>MPTHTVLGELKCQAIRGDMLEMEATSYCVGPESIGPQSGAPAAPDNVTKAAKKLTNPFDYYLLKSIDNEMYEKKYIPLEAICMFGNHSENPSWVLVSDGSTTLAVGRLIKQHDDCSGKAIR</sequence>
<dbReference type="EMBL" id="JANPWB010000014">
    <property type="protein sequence ID" value="KAJ1100688.1"/>
    <property type="molecule type" value="Genomic_DNA"/>
</dbReference>
<comment type="caution">
    <text evidence="1">The sequence shown here is derived from an EMBL/GenBank/DDBJ whole genome shotgun (WGS) entry which is preliminary data.</text>
</comment>
<evidence type="ECO:0000313" key="2">
    <source>
        <dbReference type="Proteomes" id="UP001066276"/>
    </source>
</evidence>
<gene>
    <name evidence="1" type="ORF">NDU88_005769</name>
</gene>
<protein>
    <submittedName>
        <fullName evidence="1">Uncharacterized protein</fullName>
    </submittedName>
</protein>
<name>A0AAV7MBG5_PLEWA</name>
<evidence type="ECO:0000313" key="1">
    <source>
        <dbReference type="EMBL" id="KAJ1100688.1"/>
    </source>
</evidence>
<proteinExistence type="predicted"/>
<organism evidence="1 2">
    <name type="scientific">Pleurodeles waltl</name>
    <name type="common">Iberian ribbed newt</name>
    <dbReference type="NCBI Taxonomy" id="8319"/>
    <lineage>
        <taxon>Eukaryota</taxon>
        <taxon>Metazoa</taxon>
        <taxon>Chordata</taxon>
        <taxon>Craniata</taxon>
        <taxon>Vertebrata</taxon>
        <taxon>Euteleostomi</taxon>
        <taxon>Amphibia</taxon>
        <taxon>Batrachia</taxon>
        <taxon>Caudata</taxon>
        <taxon>Salamandroidea</taxon>
        <taxon>Salamandridae</taxon>
        <taxon>Pleurodelinae</taxon>
        <taxon>Pleurodeles</taxon>
    </lineage>
</organism>